<protein>
    <submittedName>
        <fullName evidence="1">Uncharacterized protein</fullName>
    </submittedName>
</protein>
<reference evidence="1 2" key="1">
    <citation type="journal article" date="2018" name="Sci. Rep.">
        <title>Raphidocelis subcapitata (=Pseudokirchneriella subcapitata) provides an insight into genome evolution and environmental adaptations in the Sphaeropleales.</title>
        <authorList>
            <person name="Suzuki S."/>
            <person name="Yamaguchi H."/>
            <person name="Nakajima N."/>
            <person name="Kawachi M."/>
        </authorList>
    </citation>
    <scope>NUCLEOTIDE SEQUENCE [LARGE SCALE GENOMIC DNA]</scope>
    <source>
        <strain evidence="1 2">NIES-35</strain>
    </source>
</reference>
<organism evidence="1 2">
    <name type="scientific">Raphidocelis subcapitata</name>
    <dbReference type="NCBI Taxonomy" id="307507"/>
    <lineage>
        <taxon>Eukaryota</taxon>
        <taxon>Viridiplantae</taxon>
        <taxon>Chlorophyta</taxon>
        <taxon>core chlorophytes</taxon>
        <taxon>Chlorophyceae</taxon>
        <taxon>CS clade</taxon>
        <taxon>Sphaeropleales</taxon>
        <taxon>Selenastraceae</taxon>
        <taxon>Raphidocelis</taxon>
    </lineage>
</organism>
<name>A0A2V0PB23_9CHLO</name>
<gene>
    <name evidence="1" type="ORF">Rsub_09531</name>
</gene>
<comment type="caution">
    <text evidence="1">The sequence shown here is derived from an EMBL/GenBank/DDBJ whole genome shotgun (WGS) entry which is preliminary data.</text>
</comment>
<evidence type="ECO:0000313" key="1">
    <source>
        <dbReference type="EMBL" id="GBF97058.1"/>
    </source>
</evidence>
<proteinExistence type="predicted"/>
<dbReference type="InParanoid" id="A0A2V0PB23"/>
<keyword evidence="2" id="KW-1185">Reference proteome</keyword>
<accession>A0A2V0PB23</accession>
<evidence type="ECO:0000313" key="2">
    <source>
        <dbReference type="Proteomes" id="UP000247498"/>
    </source>
</evidence>
<sequence length="224" mass="24804">MGEPKKAKDTWAHQFTDSSYVAYTTILEPRGARAQRHDKVSVQAVDYDDVMTSVGDDFRRMRVAVGDYVLMYNDDMEDVPYAAVVRGIELLPKSRWPAIDAASGGDPSERLRAAGGADAAWLARQEAEGRLPAKYFVLRVQYFYRYHELMGALGTRGDCNQQERGVEKSLERLGLRPPAGRVGARAGGAALEQVARYLVYSNHVSTGDERNPHVPLASVVNTSR</sequence>
<dbReference type="EMBL" id="BDRX01000091">
    <property type="protein sequence ID" value="GBF97058.1"/>
    <property type="molecule type" value="Genomic_DNA"/>
</dbReference>
<dbReference type="AlphaFoldDB" id="A0A2V0PB23"/>
<dbReference type="Proteomes" id="UP000247498">
    <property type="component" value="Unassembled WGS sequence"/>
</dbReference>